<dbReference type="InterPro" id="IPR000873">
    <property type="entry name" value="AMP-dep_synth/lig_dom"/>
</dbReference>
<reference evidence="4 5" key="1">
    <citation type="journal article" date="2023" name="Elife">
        <title>Identification of key yeast species and microbe-microbe interactions impacting larval growth of Drosophila in the wild.</title>
        <authorList>
            <person name="Mure A."/>
            <person name="Sugiura Y."/>
            <person name="Maeda R."/>
            <person name="Honda K."/>
            <person name="Sakurai N."/>
            <person name="Takahashi Y."/>
            <person name="Watada M."/>
            <person name="Katoh T."/>
            <person name="Gotoh A."/>
            <person name="Gotoh Y."/>
            <person name="Taniguchi I."/>
            <person name="Nakamura K."/>
            <person name="Hayashi T."/>
            <person name="Katayama T."/>
            <person name="Uemura T."/>
            <person name="Hattori Y."/>
        </authorList>
    </citation>
    <scope>NUCLEOTIDE SEQUENCE [LARGE SCALE GENOMIC DNA]</scope>
    <source>
        <strain evidence="4 5">SC-9</strain>
    </source>
</reference>
<dbReference type="Pfam" id="PF00501">
    <property type="entry name" value="AMP-binding"/>
    <property type="match status" value="1"/>
</dbReference>
<dbReference type="PROSITE" id="PS00455">
    <property type="entry name" value="AMP_BINDING"/>
    <property type="match status" value="1"/>
</dbReference>
<proteinExistence type="predicted"/>
<keyword evidence="5" id="KW-1185">Reference proteome</keyword>
<dbReference type="PANTHER" id="PTHR43272:SF33">
    <property type="entry name" value="AMP-BINDING DOMAIN-CONTAINING PROTEIN-RELATED"/>
    <property type="match status" value="1"/>
</dbReference>
<dbReference type="GO" id="GO:0016020">
    <property type="term" value="C:membrane"/>
    <property type="evidence" value="ECO:0007669"/>
    <property type="project" value="TreeGrafter"/>
</dbReference>
<dbReference type="GO" id="GO:0004467">
    <property type="term" value="F:long-chain fatty acid-CoA ligase activity"/>
    <property type="evidence" value="ECO:0007669"/>
    <property type="project" value="TreeGrafter"/>
</dbReference>
<name>A0AAV5QKQ5_9ASCO</name>
<dbReference type="InterPro" id="IPR020845">
    <property type="entry name" value="AMP-binding_CS"/>
</dbReference>
<feature type="domain" description="AMP-dependent synthetase/ligase" evidence="3">
    <location>
        <begin position="98"/>
        <end position="514"/>
    </location>
</feature>
<dbReference type="GO" id="GO:0005783">
    <property type="term" value="C:endoplasmic reticulum"/>
    <property type="evidence" value="ECO:0007669"/>
    <property type="project" value="TreeGrafter"/>
</dbReference>
<dbReference type="InterPro" id="IPR042099">
    <property type="entry name" value="ANL_N_sf"/>
</dbReference>
<accession>A0AAV5QKQ5</accession>
<gene>
    <name evidence="4" type="ORF">DASC09_020630</name>
</gene>
<dbReference type="Proteomes" id="UP001360560">
    <property type="component" value="Unassembled WGS sequence"/>
</dbReference>
<sequence length="703" mass="78730">MGYPIVYPSLVKEGETYEQTVAHFPYRDDQLDKAVPLPNSQKPGFSPVFRNNVSKDGLFSGLHKDANTIYEAFQHVLTHQGDNDFLGRREVLESGKLGGYKYETYKQIGAKRDCVGSGILKCIEKYPEVDADNFIVSLYSGNTYEWMLTDLASHAFKFANTTLYDSLGKESSAYILSLTESPVIVLSKANITKVLGLEDLSHLKVMISMDEFKDDKEQATLVQQAEARGIELLSFEQLVELGAKYPAEHRPPTRDDLLTISFTSGTSGMPKGVELSHEAFISGVVFCFCHVNFPENVCSFCFLPLAHVLERFKVAFEICVGARIALPHNPSDVRTFLDDIKELGISSHLCTVPRVYSKIEQGLRSRFASLTGIQGMLVRNVIAFKGWYDYSWGANGKGLLNKVIDKVFLSKIRSQLGFAQLDFLISGGAPINASAIEFLRSAFGCGFYSGYGLSETFAAVCLSSKYETNLRCVGPVGVTCELRLRDVPDLDYTWDANRSGEVMFRGPQVFTKYFKDEQKTKDAFDEEGWFYTGDVGRLDKDGKLEVIDRVKNFFKLSQGEYIAVEKIENIYLSNCEFMEQIFIYGDSLEDHLVGIVGVTPESVLKYAKSCNGADVPELGSADEVVKKLESNDVELRTWLLKESQKNIAKSGLFGFEKFKNAYFSVDPLTIENNCMTPTMKLKRPIAKKVYQAEIRQLYAEGNL</sequence>
<dbReference type="EMBL" id="BTFZ01000003">
    <property type="protein sequence ID" value="GMM34738.1"/>
    <property type="molecule type" value="Genomic_DNA"/>
</dbReference>
<dbReference type="GO" id="GO:0005524">
    <property type="term" value="F:ATP binding"/>
    <property type="evidence" value="ECO:0007669"/>
    <property type="project" value="UniProtKB-KW"/>
</dbReference>
<evidence type="ECO:0000259" key="3">
    <source>
        <dbReference type="Pfam" id="PF00501"/>
    </source>
</evidence>
<keyword evidence="2" id="KW-0067">ATP-binding</keyword>
<evidence type="ECO:0000313" key="5">
    <source>
        <dbReference type="Proteomes" id="UP001360560"/>
    </source>
</evidence>
<keyword evidence="1" id="KW-0547">Nucleotide-binding</keyword>
<dbReference type="PANTHER" id="PTHR43272">
    <property type="entry name" value="LONG-CHAIN-FATTY-ACID--COA LIGASE"/>
    <property type="match status" value="1"/>
</dbReference>
<protein>
    <recommendedName>
        <fullName evidence="3">AMP-dependent synthetase/ligase domain-containing protein</fullName>
    </recommendedName>
</protein>
<dbReference type="Gene3D" id="3.40.50.12780">
    <property type="entry name" value="N-terminal domain of ligase-like"/>
    <property type="match status" value="1"/>
</dbReference>
<evidence type="ECO:0000256" key="2">
    <source>
        <dbReference type="ARBA" id="ARBA00022840"/>
    </source>
</evidence>
<comment type="caution">
    <text evidence="4">The sequence shown here is derived from an EMBL/GenBank/DDBJ whole genome shotgun (WGS) entry which is preliminary data.</text>
</comment>
<dbReference type="RefSeq" id="XP_064851738.1">
    <property type="nucleotide sequence ID" value="XM_064995666.1"/>
</dbReference>
<dbReference type="AlphaFoldDB" id="A0AAV5QKQ5"/>
<dbReference type="GeneID" id="90072717"/>
<evidence type="ECO:0000256" key="1">
    <source>
        <dbReference type="ARBA" id="ARBA00022741"/>
    </source>
</evidence>
<dbReference type="SUPFAM" id="SSF56801">
    <property type="entry name" value="Acetyl-CoA synthetase-like"/>
    <property type="match status" value="1"/>
</dbReference>
<evidence type="ECO:0000313" key="4">
    <source>
        <dbReference type="EMBL" id="GMM34738.1"/>
    </source>
</evidence>
<organism evidence="4 5">
    <name type="scientific">Saccharomycopsis crataegensis</name>
    <dbReference type="NCBI Taxonomy" id="43959"/>
    <lineage>
        <taxon>Eukaryota</taxon>
        <taxon>Fungi</taxon>
        <taxon>Dikarya</taxon>
        <taxon>Ascomycota</taxon>
        <taxon>Saccharomycotina</taxon>
        <taxon>Saccharomycetes</taxon>
        <taxon>Saccharomycopsidaceae</taxon>
        <taxon>Saccharomycopsis</taxon>
    </lineage>
</organism>